<comment type="caution">
    <text evidence="3">The sequence shown here is derived from an EMBL/GenBank/DDBJ whole genome shotgun (WGS) entry which is preliminary data.</text>
</comment>
<dbReference type="OrthoDB" id="6142474at2"/>
<sequence>MDTSYSITELEGGARRQYINARQVFLGLRQAEKEVKSFEGTMFWREVDGRGYLIRAARGGAQKGFGARSPDTELIFEKFHSRKNELEQRLANLREKMAQNVRLNKAMLLERVDKTIIDILNAITDSGLDQCLTVVGTNALYAYEAAAGVRIDDEHLATEDLDLLWDNRKRLTLATREKITPTGLLGLLKRVDKTFELLRPTQLYTAMNAAGYQIDIIRRLGPGSDREPAQLIENSEDFWAVSARNADWLLSAPKFEAVVVGTNGEMANMMTVDPRAFALFKVWMAQDRDREPLKKTRDANQAKVVVQLIQKYFPNLSFEDIKVFPTEVRHMIGRP</sequence>
<reference evidence="3 4" key="1">
    <citation type="submission" date="2018-04" db="EMBL/GenBank/DDBJ databases">
        <title>Massilia violaceinigra sp. nov., a novel purple-pigmented bacterium isolated from Tianshan glacier, Xinjiang, China.</title>
        <authorList>
            <person name="Wang H."/>
        </authorList>
    </citation>
    <scope>NUCLEOTIDE SEQUENCE [LARGE SCALE GENOMIC DNA]</scope>
    <source>
        <strain evidence="3 4">B448-2</strain>
    </source>
</reference>
<evidence type="ECO:0000313" key="3">
    <source>
        <dbReference type="EMBL" id="PWF55415.1"/>
    </source>
</evidence>
<keyword evidence="4" id="KW-1185">Reference proteome</keyword>
<evidence type="ECO:0000256" key="1">
    <source>
        <dbReference type="SAM" id="Coils"/>
    </source>
</evidence>
<dbReference type="AlphaFoldDB" id="A0A2U2I6U0"/>
<gene>
    <name evidence="3" type="ORF">C7C56_001925</name>
</gene>
<dbReference type="Pfam" id="PF12281">
    <property type="entry name" value="NTP_transf_8"/>
    <property type="match status" value="1"/>
</dbReference>
<protein>
    <recommendedName>
        <fullName evidence="2">Nucleotidyltransferase-like domain-containing protein</fullName>
    </recommendedName>
</protein>
<keyword evidence="1" id="KW-0175">Coiled coil</keyword>
<accession>A0A2U2I6U0</accession>
<dbReference type="RefSeq" id="WP_106755817.1">
    <property type="nucleotide sequence ID" value="NZ_PXWF02000026.1"/>
</dbReference>
<feature type="coiled-coil region" evidence="1">
    <location>
        <begin position="76"/>
        <end position="103"/>
    </location>
</feature>
<dbReference type="EMBL" id="PXWF02000026">
    <property type="protein sequence ID" value="PWF55415.1"/>
    <property type="molecule type" value="Genomic_DNA"/>
</dbReference>
<dbReference type="InterPro" id="IPR058575">
    <property type="entry name" value="NTP_transf_8_dom"/>
</dbReference>
<evidence type="ECO:0000313" key="4">
    <source>
        <dbReference type="Proteomes" id="UP000241421"/>
    </source>
</evidence>
<feature type="domain" description="Nucleotidyltransferase-like" evidence="2">
    <location>
        <begin position="117"/>
        <end position="320"/>
    </location>
</feature>
<evidence type="ECO:0000259" key="2">
    <source>
        <dbReference type="Pfam" id="PF12281"/>
    </source>
</evidence>
<proteinExistence type="predicted"/>
<organism evidence="3 4">
    <name type="scientific">Massilia glaciei</name>
    <dbReference type="NCBI Taxonomy" id="1524097"/>
    <lineage>
        <taxon>Bacteria</taxon>
        <taxon>Pseudomonadati</taxon>
        <taxon>Pseudomonadota</taxon>
        <taxon>Betaproteobacteria</taxon>
        <taxon>Burkholderiales</taxon>
        <taxon>Oxalobacteraceae</taxon>
        <taxon>Telluria group</taxon>
        <taxon>Massilia</taxon>
    </lineage>
</organism>
<dbReference type="Proteomes" id="UP000241421">
    <property type="component" value="Unassembled WGS sequence"/>
</dbReference>
<name>A0A2U2I6U0_9BURK</name>